<comment type="caution">
    <text evidence="2">The sequence shown here is derived from an EMBL/GenBank/DDBJ whole genome shotgun (WGS) entry which is preliminary data.</text>
</comment>
<dbReference type="AlphaFoldDB" id="A0A2U3EEM3"/>
<organism evidence="2 3">
    <name type="scientific">Purpureocillium lilacinum</name>
    <name type="common">Paecilomyces lilacinus</name>
    <dbReference type="NCBI Taxonomy" id="33203"/>
    <lineage>
        <taxon>Eukaryota</taxon>
        <taxon>Fungi</taxon>
        <taxon>Dikarya</taxon>
        <taxon>Ascomycota</taxon>
        <taxon>Pezizomycotina</taxon>
        <taxon>Sordariomycetes</taxon>
        <taxon>Hypocreomycetidae</taxon>
        <taxon>Hypocreales</taxon>
        <taxon>Ophiocordycipitaceae</taxon>
        <taxon>Purpureocillium</taxon>
    </lineage>
</organism>
<proteinExistence type="predicted"/>
<accession>A0A2U3EEM3</accession>
<gene>
    <name evidence="2" type="ORF">PCL_09982</name>
</gene>
<evidence type="ECO:0000313" key="2">
    <source>
        <dbReference type="EMBL" id="PWI72967.1"/>
    </source>
</evidence>
<feature type="compositionally biased region" description="Basic and acidic residues" evidence="1">
    <location>
        <begin position="185"/>
        <end position="194"/>
    </location>
</feature>
<sequence length="753" mass="81297">MPVCKTQARMAGMADLPQSDRAAVGRCSSSASHTRGPAEVLVGRRPGRPQTPPASAVGQGDPFPMPIRLVLNRLLDSTGSWGVAAQDTGRTQELGVDRRTHKSSKSGGLVRGTGEARIGGRAWGPWSPWSPCNPIHLGPGRTEVALGRRMDLMAASLLPPVPIRHRHAAQASPSPRPDVAQSAHPPRDPHHDGILRQLSTSHTANMQTSNPRPANTRNGTPATNATGQSLLPMADPQIITDTALGPITGQRPTAIMPARRPPGWPPRRCPSPTAFCPARTDRPTRAPRSAAQRRKRTNACPPPVPLLFRDRPLDSPGLCAGAALPVWTPEVGRPPLPGRSCHSLHLSTGAPQWPGGFDVPRARRGRRTRYIYTARPLCDNLAVSLTLPRVSRPACFRVRSGAVLCAWTLYKIIVLLLTCALRALPFFACAADPKHTRSLPFLLSTGRAQLPRHPLAAQRDRLTAKQPPSGPWCGQHPHSLLSEPSPDIVAAVSHSAVLTSPVCLHTRPPLVSTRPRHVMRTSSPHGTQCLSSTTLLTPRHEWLEARSGVVTGMPDACTRPSLASAFLRAASAPSRPLFHGQEPSYDGMDASNDPRAADRVPVSMEAGPSRCHMESSFLNILHSTGFAEWAARAEAQNQQLGVTTPAWPADRETGTSSSSDGKSRKSSASSRSSNKSSSAKKGPRSRKPKDGEGKGKSRASRSKRTEESVEEDEEMDAEAYERENFVPHYSNYNTMDAELNILKRHLMQRGGFS</sequence>
<reference evidence="2 3" key="1">
    <citation type="journal article" date="2016" name="Front. Microbiol.">
        <title>Genome and transcriptome sequences reveal the specific parasitism of the nematophagous Purpureocillium lilacinum 36-1.</title>
        <authorList>
            <person name="Xie J."/>
            <person name="Li S."/>
            <person name="Mo C."/>
            <person name="Xiao X."/>
            <person name="Peng D."/>
            <person name="Wang G."/>
            <person name="Xiao Y."/>
        </authorList>
    </citation>
    <scope>NUCLEOTIDE SEQUENCE [LARGE SCALE GENOMIC DNA]</scope>
    <source>
        <strain evidence="2 3">36-1</strain>
    </source>
</reference>
<feature type="region of interest" description="Disordered" evidence="1">
    <location>
        <begin position="575"/>
        <end position="596"/>
    </location>
</feature>
<feature type="region of interest" description="Disordered" evidence="1">
    <location>
        <begin position="92"/>
        <end position="116"/>
    </location>
</feature>
<dbReference type="EMBL" id="LCWV01000005">
    <property type="protein sequence ID" value="PWI72967.1"/>
    <property type="molecule type" value="Genomic_DNA"/>
</dbReference>
<feature type="region of interest" description="Disordered" evidence="1">
    <location>
        <begin position="641"/>
        <end position="731"/>
    </location>
</feature>
<dbReference type="Proteomes" id="UP000245956">
    <property type="component" value="Unassembled WGS sequence"/>
</dbReference>
<feature type="compositionally biased region" description="Pro residues" evidence="1">
    <location>
        <begin position="259"/>
        <end position="269"/>
    </location>
</feature>
<evidence type="ECO:0000313" key="3">
    <source>
        <dbReference type="Proteomes" id="UP000245956"/>
    </source>
</evidence>
<feature type="region of interest" description="Disordered" evidence="1">
    <location>
        <begin position="166"/>
        <end position="232"/>
    </location>
</feature>
<feature type="compositionally biased region" description="Polar residues" evidence="1">
    <location>
        <begin position="197"/>
        <end position="229"/>
    </location>
</feature>
<feature type="region of interest" description="Disordered" evidence="1">
    <location>
        <begin position="244"/>
        <end position="303"/>
    </location>
</feature>
<evidence type="ECO:0000256" key="1">
    <source>
        <dbReference type="SAM" id="MobiDB-lite"/>
    </source>
</evidence>
<feature type="compositionally biased region" description="Low complexity" evidence="1">
    <location>
        <begin position="656"/>
        <end position="680"/>
    </location>
</feature>
<feature type="region of interest" description="Disordered" evidence="1">
    <location>
        <begin position="27"/>
        <end position="62"/>
    </location>
</feature>
<name>A0A2U3EEM3_PURLI</name>
<protein>
    <submittedName>
        <fullName evidence="2">Uncharacterized protein</fullName>
    </submittedName>
</protein>
<feature type="compositionally biased region" description="Acidic residues" evidence="1">
    <location>
        <begin position="708"/>
        <end position="718"/>
    </location>
</feature>